<proteinExistence type="predicted"/>
<name>A0AC34F3Z8_9BILA</name>
<dbReference type="Proteomes" id="UP000887579">
    <property type="component" value="Unplaced"/>
</dbReference>
<sequence length="249" mass="29397">MTQHKSTSKFISRRHKWLRYLLRRRPCFYISLCQAATFIVLSIVSFLCIWFYLETRGIRKQYDAEDAHLETLSNFKTFAHCFYKPLKNPNFHVQSCGENSRNHSFAWRHHELQHQNEPTCLDRHEQINCHEYISNVTINIEFAKNYTACAGVGNISMDSVENRFLSSRPSIIVKQPRIQELSPHLWKTLHSSELFVRCPKCKKITVPFKDKEKCQVKLFTTQYGWPSSKMYECDNFLQVPSSKCLDADF</sequence>
<reference evidence="2" key="1">
    <citation type="submission" date="2022-11" db="UniProtKB">
        <authorList>
            <consortium name="WormBaseParasite"/>
        </authorList>
    </citation>
    <scope>IDENTIFICATION</scope>
</reference>
<organism evidence="1 2">
    <name type="scientific">Panagrolaimus sp. ES5</name>
    <dbReference type="NCBI Taxonomy" id="591445"/>
    <lineage>
        <taxon>Eukaryota</taxon>
        <taxon>Metazoa</taxon>
        <taxon>Ecdysozoa</taxon>
        <taxon>Nematoda</taxon>
        <taxon>Chromadorea</taxon>
        <taxon>Rhabditida</taxon>
        <taxon>Tylenchina</taxon>
        <taxon>Panagrolaimomorpha</taxon>
        <taxon>Panagrolaimoidea</taxon>
        <taxon>Panagrolaimidae</taxon>
        <taxon>Panagrolaimus</taxon>
    </lineage>
</organism>
<evidence type="ECO:0000313" key="1">
    <source>
        <dbReference type="Proteomes" id="UP000887579"/>
    </source>
</evidence>
<accession>A0AC34F3Z8</accession>
<protein>
    <submittedName>
        <fullName evidence="2">Uncharacterized protein</fullName>
    </submittedName>
</protein>
<dbReference type="WBParaSite" id="ES5_v2.g11735.t1">
    <property type="protein sequence ID" value="ES5_v2.g11735.t1"/>
    <property type="gene ID" value="ES5_v2.g11735"/>
</dbReference>
<evidence type="ECO:0000313" key="2">
    <source>
        <dbReference type="WBParaSite" id="ES5_v2.g11735.t1"/>
    </source>
</evidence>